<dbReference type="VEuPathDB" id="FungiDB:GVI51_L10329"/>
<feature type="binding site" evidence="10">
    <location>
        <position position="194"/>
    </location>
    <ligand>
        <name>Zn(2+)</name>
        <dbReference type="ChEBI" id="CHEBI:29105"/>
        <label>1</label>
    </ligand>
</feature>
<dbReference type="GO" id="GO:0140002">
    <property type="term" value="F:histone H3K4me3 reader activity"/>
    <property type="evidence" value="ECO:0007669"/>
    <property type="project" value="EnsemblFungi"/>
</dbReference>
<keyword evidence="7" id="KW-0804">Transcription</keyword>
<dbReference type="EMBL" id="LLZZ01000017">
    <property type="protein sequence ID" value="KTB12707.1"/>
    <property type="molecule type" value="Genomic_DNA"/>
</dbReference>
<dbReference type="VEuPathDB" id="FungiDB:GWK60_L14355"/>
<dbReference type="VEuPathDB" id="FungiDB:CAGL0L10384g"/>
<dbReference type="GO" id="GO:0008270">
    <property type="term" value="F:zinc ion binding"/>
    <property type="evidence" value="ECO:0007669"/>
    <property type="project" value="UniProtKB-KW"/>
</dbReference>
<evidence type="ECO:0000256" key="9">
    <source>
        <dbReference type="PIRSR" id="PIRSR628651-50"/>
    </source>
</evidence>
<feature type="binding site" evidence="10">
    <location>
        <position position="172"/>
    </location>
    <ligand>
        <name>Zn(2+)</name>
        <dbReference type="ChEBI" id="CHEBI:29105"/>
        <label>1</label>
    </ligand>
</feature>
<dbReference type="EMBL" id="LLZZ01000122">
    <property type="protein sequence ID" value="KTB02840.1"/>
    <property type="molecule type" value="Genomic_DNA"/>
</dbReference>
<evidence type="ECO:0000259" key="11">
    <source>
        <dbReference type="SMART" id="SM00249"/>
    </source>
</evidence>
<feature type="binding site" evidence="10">
    <location>
        <position position="170"/>
    </location>
    <ligand>
        <name>Zn(2+)</name>
        <dbReference type="ChEBI" id="CHEBI:29105"/>
        <label>1</label>
    </ligand>
</feature>
<keyword evidence="5 10" id="KW-0862">Zinc</keyword>
<feature type="binding site" evidence="10">
    <location>
        <position position="188"/>
    </location>
    <ligand>
        <name>Zn(2+)</name>
        <dbReference type="ChEBI" id="CHEBI:29105"/>
        <label>2</label>
    </ligand>
</feature>
<evidence type="ECO:0000256" key="6">
    <source>
        <dbReference type="ARBA" id="ARBA00023015"/>
    </source>
</evidence>
<evidence type="ECO:0000313" key="12">
    <source>
        <dbReference type="EMBL" id="KTB02840.1"/>
    </source>
</evidence>
<evidence type="ECO:0000256" key="7">
    <source>
        <dbReference type="ARBA" id="ARBA00023163"/>
    </source>
</evidence>
<dbReference type="SUPFAM" id="SSF57903">
    <property type="entry name" value="FYVE/PHD zinc finger"/>
    <property type="match status" value="1"/>
</dbReference>
<feature type="binding site" evidence="10">
    <location>
        <position position="197"/>
    </location>
    <ligand>
        <name>Zn(2+)</name>
        <dbReference type="ChEBI" id="CHEBI:29105"/>
        <label>1</label>
    </ligand>
</feature>
<evidence type="ECO:0000256" key="8">
    <source>
        <dbReference type="ARBA" id="ARBA00023242"/>
    </source>
</evidence>
<sequence>MESRIVSSAEQATDIRYSFLNTLDHFSCEYVRTLWLIQYLDNKCLDGARDEEALELQICGKAEYLNKLVEERVSFLQQYKQDLEMQKGINKRYSQLLSRKKGTSTVVRQSSKTTTKKQNGKKLLLKINLKKAYRRDMELEKKRKDYLQKSSNESKKREVKDANGDEERYCFCNDVSYGAMIACDNSKCEREWFHYPCIGMTKPPSGKWYCSERCRLQGGKK</sequence>
<evidence type="ECO:0000256" key="10">
    <source>
        <dbReference type="PIRSR" id="PIRSR628651-51"/>
    </source>
</evidence>
<feature type="binding site" evidence="10">
    <location>
        <position position="210"/>
    </location>
    <ligand>
        <name>Zn(2+)</name>
        <dbReference type="ChEBI" id="CHEBI:29105"/>
        <label>2</label>
    </ligand>
</feature>
<evidence type="ECO:0000313" key="14">
    <source>
        <dbReference type="Proteomes" id="UP000054886"/>
    </source>
</evidence>
<dbReference type="VEuPathDB" id="FungiDB:B1J91_L10384g"/>
<dbReference type="PANTHER" id="PTHR10333">
    <property type="entry name" value="INHIBITOR OF GROWTH PROTEIN"/>
    <property type="match status" value="1"/>
</dbReference>
<feature type="domain" description="Zinc finger PHD-type" evidence="11">
    <location>
        <begin position="169"/>
        <end position="215"/>
    </location>
</feature>
<feature type="site" description="Histone H3K4me3 binding" evidence="9">
    <location>
        <position position="180"/>
    </location>
</feature>
<evidence type="ECO:0000256" key="1">
    <source>
        <dbReference type="ARBA" id="ARBA00004123"/>
    </source>
</evidence>
<keyword evidence="3 10" id="KW-0479">Metal-binding</keyword>
<dbReference type="InterPro" id="IPR001965">
    <property type="entry name" value="Znf_PHD"/>
</dbReference>
<feature type="site" description="Histone H3K4me3 binding" evidence="9">
    <location>
        <position position="192"/>
    </location>
</feature>
<protein>
    <submittedName>
        <fullName evidence="13">Protein YNG1</fullName>
    </submittedName>
</protein>
<accession>A0A0W0DLM3</accession>
<keyword evidence="6" id="KW-0805">Transcription regulation</keyword>
<evidence type="ECO:0000313" key="13">
    <source>
        <dbReference type="EMBL" id="KTB12707.1"/>
    </source>
</evidence>
<keyword evidence="4" id="KW-0863">Zinc-finger</keyword>
<feature type="binding site" evidence="10">
    <location>
        <position position="183"/>
    </location>
    <ligand>
        <name>Zn(2+)</name>
        <dbReference type="ChEBI" id="CHEBI:29105"/>
        <label>2</label>
    </ligand>
</feature>
<comment type="subcellular location">
    <subcellularLocation>
        <location evidence="1">Nucleus</location>
    </subcellularLocation>
</comment>
<organism evidence="13 14">
    <name type="scientific">Candida glabrata</name>
    <name type="common">Yeast</name>
    <name type="synonym">Torulopsis glabrata</name>
    <dbReference type="NCBI Taxonomy" id="5478"/>
    <lineage>
        <taxon>Eukaryota</taxon>
        <taxon>Fungi</taxon>
        <taxon>Dikarya</taxon>
        <taxon>Ascomycota</taxon>
        <taxon>Saccharomycotina</taxon>
        <taxon>Saccharomycetes</taxon>
        <taxon>Saccharomycetales</taxon>
        <taxon>Saccharomycetaceae</taxon>
        <taxon>Nakaseomyces</taxon>
    </lineage>
</organism>
<dbReference type="GO" id="GO:0004402">
    <property type="term" value="F:histone acetyltransferase activity"/>
    <property type="evidence" value="ECO:0007669"/>
    <property type="project" value="EnsemblFungi"/>
</dbReference>
<dbReference type="InterPro" id="IPR028651">
    <property type="entry name" value="ING_fam"/>
</dbReference>
<comment type="caution">
    <text evidence="13">The sequence shown here is derived from an EMBL/GenBank/DDBJ whole genome shotgun (WGS) entry which is preliminary data.</text>
</comment>
<feature type="binding site" evidence="10">
    <location>
        <position position="214"/>
    </location>
    <ligand>
        <name>Zn(2+)</name>
        <dbReference type="ChEBI" id="CHEBI:29105"/>
        <label>2</label>
    </ligand>
</feature>
<proteinExistence type="inferred from homology"/>
<keyword evidence="8" id="KW-0539">Nucleus</keyword>
<reference evidence="13 14" key="1">
    <citation type="submission" date="2015-10" db="EMBL/GenBank/DDBJ databases">
        <title>Draft genomes sequences of Candida glabrata isolates 1A, 1B, 2A, 2B, 3A and 3B.</title>
        <authorList>
            <person name="Haavelsrud O.E."/>
            <person name="Gaustad P."/>
        </authorList>
    </citation>
    <scope>NUCLEOTIDE SEQUENCE [LARGE SCALE GENOMIC DNA]</scope>
    <source>
        <strain evidence="13">910700640</strain>
    </source>
</reference>
<dbReference type="PANTHER" id="PTHR10333:SF103">
    <property type="entry name" value="INHIBITOR OF GROWTH PROTEIN 3"/>
    <property type="match status" value="1"/>
</dbReference>
<dbReference type="GO" id="GO:0005634">
    <property type="term" value="C:nucleus"/>
    <property type="evidence" value="ECO:0007669"/>
    <property type="project" value="UniProtKB-SubCell"/>
</dbReference>
<dbReference type="GO" id="GO:0032968">
    <property type="term" value="P:positive regulation of transcription elongation by RNA polymerase II"/>
    <property type="evidence" value="ECO:0007669"/>
    <property type="project" value="EnsemblFungi"/>
</dbReference>
<dbReference type="Gene3D" id="3.30.40.10">
    <property type="entry name" value="Zinc/RING finger domain, C3HC4 (zinc finger)"/>
    <property type="match status" value="1"/>
</dbReference>
<dbReference type="GO" id="GO:1990467">
    <property type="term" value="C:NuA3a histone acetyltransferase complex"/>
    <property type="evidence" value="ECO:0007669"/>
    <property type="project" value="EnsemblFungi"/>
</dbReference>
<dbReference type="AlphaFoldDB" id="A0A0W0DLM3"/>
<comment type="similarity">
    <text evidence="2">Belongs to the ING family.</text>
</comment>
<evidence type="ECO:0000256" key="4">
    <source>
        <dbReference type="ARBA" id="ARBA00022771"/>
    </source>
</evidence>
<evidence type="ECO:0000256" key="5">
    <source>
        <dbReference type="ARBA" id="ARBA00022833"/>
    </source>
</evidence>
<dbReference type="InterPro" id="IPR013083">
    <property type="entry name" value="Znf_RING/FYVE/PHD"/>
</dbReference>
<name>A0A0W0DLM3_CANGB</name>
<dbReference type="SMART" id="SM00249">
    <property type="entry name" value="PHD"/>
    <property type="match status" value="1"/>
</dbReference>
<evidence type="ECO:0000256" key="2">
    <source>
        <dbReference type="ARBA" id="ARBA00010210"/>
    </source>
</evidence>
<dbReference type="Proteomes" id="UP000054886">
    <property type="component" value="Unassembled WGS sequence"/>
</dbReference>
<gene>
    <name evidence="12" type="ORF">AO440_004740</name>
    <name evidence="13" type="ORF">AO440_005832</name>
</gene>
<dbReference type="InterPro" id="IPR011011">
    <property type="entry name" value="Znf_FYVE_PHD"/>
</dbReference>
<feature type="site" description="Histone H3K4me3 binding" evidence="9">
    <location>
        <position position="169"/>
    </location>
</feature>
<evidence type="ECO:0000256" key="3">
    <source>
        <dbReference type="ARBA" id="ARBA00022723"/>
    </source>
</evidence>
<feature type="site" description="Histone H3K4me3 binding" evidence="9">
    <location>
        <position position="184"/>
    </location>
</feature>
<dbReference type="GO" id="GO:0035267">
    <property type="term" value="C:NuA4 histone acetyltransferase complex"/>
    <property type="evidence" value="ECO:0007669"/>
    <property type="project" value="TreeGrafter"/>
</dbReference>